<sequence length="119" mass="13674">MDHQQPLLSLASSSAGRVSGKGWKSQKSATIRSHLPNGVKTKNWAARMEQTKKALAIKKLQQELKDEKQAEIKRRLEITRERRKAAEERQRLEEDKTKMGARKAARMRRKVGRTKKING</sequence>
<feature type="compositionally biased region" description="Basic residues" evidence="9">
    <location>
        <begin position="99"/>
        <end position="119"/>
    </location>
</feature>
<keyword evidence="4 8" id="KW-0690">Ribosome biogenesis</keyword>
<accession>A0A4S8MWD3</accession>
<protein>
    <recommendedName>
        <fullName evidence="8">rRNA-processing protein</fullName>
    </recommendedName>
</protein>
<proteinExistence type="inferred from homology"/>
<organism evidence="10 11">
    <name type="scientific">Dendrothele bispora (strain CBS 962.96)</name>
    <dbReference type="NCBI Taxonomy" id="1314807"/>
    <lineage>
        <taxon>Eukaryota</taxon>
        <taxon>Fungi</taxon>
        <taxon>Dikarya</taxon>
        <taxon>Basidiomycota</taxon>
        <taxon>Agaricomycotina</taxon>
        <taxon>Agaricomycetes</taxon>
        <taxon>Agaricomycetidae</taxon>
        <taxon>Agaricales</taxon>
        <taxon>Agaricales incertae sedis</taxon>
        <taxon>Dendrothele</taxon>
    </lineage>
</organism>
<evidence type="ECO:0000256" key="7">
    <source>
        <dbReference type="ARBA" id="ARBA00023242"/>
    </source>
</evidence>
<evidence type="ECO:0000256" key="6">
    <source>
        <dbReference type="ARBA" id="ARBA00023054"/>
    </source>
</evidence>
<evidence type="ECO:0000256" key="9">
    <source>
        <dbReference type="SAM" id="MobiDB-lite"/>
    </source>
</evidence>
<reference evidence="10 11" key="1">
    <citation type="journal article" date="2019" name="Nat. Ecol. Evol.">
        <title>Megaphylogeny resolves global patterns of mushroom evolution.</title>
        <authorList>
            <person name="Varga T."/>
            <person name="Krizsan K."/>
            <person name="Foldi C."/>
            <person name="Dima B."/>
            <person name="Sanchez-Garcia M."/>
            <person name="Sanchez-Ramirez S."/>
            <person name="Szollosi G.J."/>
            <person name="Szarkandi J.G."/>
            <person name="Papp V."/>
            <person name="Albert L."/>
            <person name="Andreopoulos W."/>
            <person name="Angelini C."/>
            <person name="Antonin V."/>
            <person name="Barry K.W."/>
            <person name="Bougher N.L."/>
            <person name="Buchanan P."/>
            <person name="Buyck B."/>
            <person name="Bense V."/>
            <person name="Catcheside P."/>
            <person name="Chovatia M."/>
            <person name="Cooper J."/>
            <person name="Damon W."/>
            <person name="Desjardin D."/>
            <person name="Finy P."/>
            <person name="Geml J."/>
            <person name="Haridas S."/>
            <person name="Hughes K."/>
            <person name="Justo A."/>
            <person name="Karasinski D."/>
            <person name="Kautmanova I."/>
            <person name="Kiss B."/>
            <person name="Kocsube S."/>
            <person name="Kotiranta H."/>
            <person name="LaButti K.M."/>
            <person name="Lechner B.E."/>
            <person name="Liimatainen K."/>
            <person name="Lipzen A."/>
            <person name="Lukacs Z."/>
            <person name="Mihaltcheva S."/>
            <person name="Morgado L.N."/>
            <person name="Niskanen T."/>
            <person name="Noordeloos M.E."/>
            <person name="Ohm R.A."/>
            <person name="Ortiz-Santana B."/>
            <person name="Ovrebo C."/>
            <person name="Racz N."/>
            <person name="Riley R."/>
            <person name="Savchenko A."/>
            <person name="Shiryaev A."/>
            <person name="Soop K."/>
            <person name="Spirin V."/>
            <person name="Szebenyi C."/>
            <person name="Tomsovsky M."/>
            <person name="Tulloss R.E."/>
            <person name="Uehling J."/>
            <person name="Grigoriev I.V."/>
            <person name="Vagvolgyi C."/>
            <person name="Papp T."/>
            <person name="Martin F.M."/>
            <person name="Miettinen O."/>
            <person name="Hibbett D.S."/>
            <person name="Nagy L.G."/>
        </authorList>
    </citation>
    <scope>NUCLEOTIDE SEQUENCE [LARGE SCALE GENOMIC DNA]</scope>
    <source>
        <strain evidence="10 11">CBS 962.96</strain>
    </source>
</reference>
<keyword evidence="5 8" id="KW-0698">rRNA processing</keyword>
<comment type="function">
    <text evidence="1 8">Involved in nucleolar integrity and required for processing of the pre-rRNA for the 60S ribosome subunit.</text>
</comment>
<feature type="compositionally biased region" description="Basic and acidic residues" evidence="9">
    <location>
        <begin position="83"/>
        <end position="98"/>
    </location>
</feature>
<feature type="region of interest" description="Disordered" evidence="9">
    <location>
        <begin position="83"/>
        <end position="119"/>
    </location>
</feature>
<evidence type="ECO:0000256" key="8">
    <source>
        <dbReference type="RuleBase" id="RU363084"/>
    </source>
</evidence>
<evidence type="ECO:0000256" key="4">
    <source>
        <dbReference type="ARBA" id="ARBA00022517"/>
    </source>
</evidence>
<dbReference type="Pfam" id="PF03879">
    <property type="entry name" value="Cgr1"/>
    <property type="match status" value="1"/>
</dbReference>
<dbReference type="Proteomes" id="UP000297245">
    <property type="component" value="Unassembled WGS sequence"/>
</dbReference>
<comment type="similarity">
    <text evidence="3 8">Belongs to the CGR1 family.</text>
</comment>
<evidence type="ECO:0000313" key="10">
    <source>
        <dbReference type="EMBL" id="THV07650.1"/>
    </source>
</evidence>
<evidence type="ECO:0000256" key="2">
    <source>
        <dbReference type="ARBA" id="ARBA00004604"/>
    </source>
</evidence>
<dbReference type="GO" id="GO:0005730">
    <property type="term" value="C:nucleolus"/>
    <property type="evidence" value="ECO:0007669"/>
    <property type="project" value="UniProtKB-SubCell"/>
</dbReference>
<feature type="region of interest" description="Disordered" evidence="9">
    <location>
        <begin position="1"/>
        <end position="43"/>
    </location>
</feature>
<evidence type="ECO:0000256" key="1">
    <source>
        <dbReference type="ARBA" id="ARBA00004090"/>
    </source>
</evidence>
<evidence type="ECO:0000256" key="5">
    <source>
        <dbReference type="ARBA" id="ARBA00022552"/>
    </source>
</evidence>
<dbReference type="EMBL" id="ML179037">
    <property type="protein sequence ID" value="THV07650.1"/>
    <property type="molecule type" value="Genomic_DNA"/>
</dbReference>
<evidence type="ECO:0000313" key="11">
    <source>
        <dbReference type="Proteomes" id="UP000297245"/>
    </source>
</evidence>
<comment type="subcellular location">
    <subcellularLocation>
        <location evidence="2 8">Nucleus</location>
        <location evidence="2 8">Nucleolus</location>
    </subcellularLocation>
</comment>
<keyword evidence="6" id="KW-0175">Coiled coil</keyword>
<keyword evidence="7 8" id="KW-0539">Nucleus</keyword>
<name>A0A4S8MWD3_DENBC</name>
<dbReference type="GO" id="GO:0006364">
    <property type="term" value="P:rRNA processing"/>
    <property type="evidence" value="ECO:0007669"/>
    <property type="project" value="UniProtKB-UniRule"/>
</dbReference>
<gene>
    <name evidence="10" type="ORF">K435DRAFT_833500</name>
</gene>
<keyword evidence="11" id="KW-1185">Reference proteome</keyword>
<evidence type="ECO:0000256" key="3">
    <source>
        <dbReference type="ARBA" id="ARBA00007869"/>
    </source>
</evidence>
<dbReference type="InterPro" id="IPR005579">
    <property type="entry name" value="Cgr1-like"/>
</dbReference>
<dbReference type="AlphaFoldDB" id="A0A4S8MWD3"/>
<dbReference type="OrthoDB" id="277961at2759"/>